<evidence type="ECO:0000313" key="2">
    <source>
        <dbReference type="EMBL" id="KAE8134381.1"/>
    </source>
</evidence>
<sequence>MSNGEKNHSAGTCSHSSDGSDALDIPRTLLFEHFFFFFFFFFFSSFFSFFFFFLFFFFKLLSSVCRNHDLVSLTIFAFHVRFCSGWAADQFRSGGSNAASLGDKQSTQVVSCGG</sequence>
<keyword evidence="3" id="KW-1185">Reference proteome</keyword>
<keyword evidence="1" id="KW-0472">Membrane</keyword>
<organism evidence="2 3">
    <name type="scientific">Aspergillus pseudotamarii</name>
    <dbReference type="NCBI Taxonomy" id="132259"/>
    <lineage>
        <taxon>Eukaryota</taxon>
        <taxon>Fungi</taxon>
        <taxon>Dikarya</taxon>
        <taxon>Ascomycota</taxon>
        <taxon>Pezizomycotina</taxon>
        <taxon>Eurotiomycetes</taxon>
        <taxon>Eurotiomycetidae</taxon>
        <taxon>Eurotiales</taxon>
        <taxon>Aspergillaceae</taxon>
        <taxon>Aspergillus</taxon>
        <taxon>Aspergillus subgen. Circumdati</taxon>
    </lineage>
</organism>
<dbReference type="AlphaFoldDB" id="A0A5N6SL09"/>
<keyword evidence="1" id="KW-0812">Transmembrane</keyword>
<protein>
    <submittedName>
        <fullName evidence="2">Uncharacterized protein</fullName>
    </submittedName>
</protein>
<gene>
    <name evidence="2" type="ORF">BDV38DRAFT_162236</name>
</gene>
<evidence type="ECO:0000313" key="3">
    <source>
        <dbReference type="Proteomes" id="UP000325672"/>
    </source>
</evidence>
<dbReference type="GeneID" id="43636008"/>
<accession>A0A5N6SL09</accession>
<dbReference type="EMBL" id="ML743604">
    <property type="protein sequence ID" value="KAE8134381.1"/>
    <property type="molecule type" value="Genomic_DNA"/>
</dbReference>
<name>A0A5N6SL09_ASPPS</name>
<dbReference type="Proteomes" id="UP000325672">
    <property type="component" value="Unassembled WGS sequence"/>
</dbReference>
<dbReference type="RefSeq" id="XP_031910444.1">
    <property type="nucleotide sequence ID" value="XM_032051798.1"/>
</dbReference>
<reference evidence="2 3" key="1">
    <citation type="submission" date="2019-04" db="EMBL/GenBank/DDBJ databases">
        <title>Friends and foes A comparative genomics study of 23 Aspergillus species from section Flavi.</title>
        <authorList>
            <consortium name="DOE Joint Genome Institute"/>
            <person name="Kjaerbolling I."/>
            <person name="Vesth T."/>
            <person name="Frisvad J.C."/>
            <person name="Nybo J.L."/>
            <person name="Theobald S."/>
            <person name="Kildgaard S."/>
            <person name="Isbrandt T."/>
            <person name="Kuo A."/>
            <person name="Sato A."/>
            <person name="Lyhne E.K."/>
            <person name="Kogle M.E."/>
            <person name="Wiebenga A."/>
            <person name="Kun R.S."/>
            <person name="Lubbers R.J."/>
            <person name="Makela M.R."/>
            <person name="Barry K."/>
            <person name="Chovatia M."/>
            <person name="Clum A."/>
            <person name="Daum C."/>
            <person name="Haridas S."/>
            <person name="He G."/>
            <person name="LaButti K."/>
            <person name="Lipzen A."/>
            <person name="Mondo S."/>
            <person name="Riley R."/>
            <person name="Salamov A."/>
            <person name="Simmons B.A."/>
            <person name="Magnuson J.K."/>
            <person name="Henrissat B."/>
            <person name="Mortensen U.H."/>
            <person name="Larsen T.O."/>
            <person name="Devries R.P."/>
            <person name="Grigoriev I.V."/>
            <person name="Machida M."/>
            <person name="Baker S.E."/>
            <person name="Andersen M.R."/>
        </authorList>
    </citation>
    <scope>NUCLEOTIDE SEQUENCE [LARGE SCALE GENOMIC DNA]</scope>
    <source>
        <strain evidence="2 3">CBS 117625</strain>
    </source>
</reference>
<keyword evidence="1" id="KW-1133">Transmembrane helix</keyword>
<proteinExistence type="predicted"/>
<evidence type="ECO:0000256" key="1">
    <source>
        <dbReference type="SAM" id="Phobius"/>
    </source>
</evidence>
<feature type="transmembrane region" description="Helical" evidence="1">
    <location>
        <begin position="34"/>
        <end position="58"/>
    </location>
</feature>